<gene>
    <name evidence="1" type="ordered locus">SGRA_2520</name>
</gene>
<dbReference type="EMBL" id="CP002831">
    <property type="protein sequence ID" value="AFC25248.1"/>
    <property type="molecule type" value="Genomic_DNA"/>
</dbReference>
<sequence length="44" mass="4865">MLKKGCFSSFLLGPNSREQQYLAHSCRSKAAKKARAQKRPGQVG</sequence>
<keyword evidence="2" id="KW-1185">Reference proteome</keyword>
<name>H6L6K2_SAPGL</name>
<dbReference type="HOGENOM" id="CLU_3221875_0_0_10"/>
<dbReference type="AlphaFoldDB" id="H6L6K2"/>
<organism evidence="1 2">
    <name type="scientific">Saprospira grandis (strain Lewin)</name>
    <dbReference type="NCBI Taxonomy" id="984262"/>
    <lineage>
        <taxon>Bacteria</taxon>
        <taxon>Pseudomonadati</taxon>
        <taxon>Bacteroidota</taxon>
        <taxon>Saprospiria</taxon>
        <taxon>Saprospirales</taxon>
        <taxon>Saprospiraceae</taxon>
        <taxon>Saprospira</taxon>
    </lineage>
</organism>
<accession>H6L6K2</accession>
<evidence type="ECO:0000313" key="2">
    <source>
        <dbReference type="Proteomes" id="UP000007519"/>
    </source>
</evidence>
<dbReference type="KEGG" id="sgn:SGRA_2520"/>
<reference evidence="1 2" key="1">
    <citation type="journal article" date="2012" name="Stand. Genomic Sci.">
        <title>Complete genome sequencing and analysis of Saprospira grandis str. Lewin, a predatory marine bacterium.</title>
        <authorList>
            <person name="Saw J.H."/>
            <person name="Yuryev A."/>
            <person name="Kanbe M."/>
            <person name="Hou S."/>
            <person name="Young A.G."/>
            <person name="Aizawa S."/>
            <person name="Alam M."/>
        </authorList>
    </citation>
    <scope>NUCLEOTIDE SEQUENCE [LARGE SCALE GENOMIC DNA]</scope>
    <source>
        <strain evidence="1 2">Lewin</strain>
    </source>
</reference>
<proteinExistence type="predicted"/>
<evidence type="ECO:0000313" key="1">
    <source>
        <dbReference type="EMBL" id="AFC25248.1"/>
    </source>
</evidence>
<dbReference type="Proteomes" id="UP000007519">
    <property type="component" value="Chromosome"/>
</dbReference>
<protein>
    <submittedName>
        <fullName evidence="1">Uncharacterized protein</fullName>
    </submittedName>
</protein>